<comment type="caution">
    <text evidence="2">The sequence shown here is derived from an EMBL/GenBank/DDBJ whole genome shotgun (WGS) entry which is preliminary data.</text>
</comment>
<dbReference type="RefSeq" id="WP_289410904.1">
    <property type="nucleotide sequence ID" value="NZ_JAUCDY010000008.1"/>
</dbReference>
<evidence type="ECO:0000313" key="2">
    <source>
        <dbReference type="EMBL" id="MDM7858233.1"/>
    </source>
</evidence>
<dbReference type="Gene3D" id="1.10.3210.10">
    <property type="entry name" value="Hypothetical protein af1432"/>
    <property type="match status" value="1"/>
</dbReference>
<dbReference type="SUPFAM" id="SSF109604">
    <property type="entry name" value="HD-domain/PDEase-like"/>
    <property type="match status" value="1"/>
</dbReference>
<dbReference type="Proteomes" id="UP001241056">
    <property type="component" value="Unassembled WGS sequence"/>
</dbReference>
<dbReference type="Pfam" id="PF08668">
    <property type="entry name" value="HDOD"/>
    <property type="match status" value="1"/>
</dbReference>
<reference evidence="2 3" key="1">
    <citation type="submission" date="2023-06" db="EMBL/GenBank/DDBJ databases">
        <title>Thiopseudomonas sp. CY1220 draft genome sequence.</title>
        <authorList>
            <person name="Zhao G."/>
            <person name="An M."/>
        </authorList>
    </citation>
    <scope>NUCLEOTIDE SEQUENCE [LARGE SCALE GENOMIC DNA]</scope>
    <source>
        <strain evidence="2 3">CY1220</strain>
    </source>
</reference>
<dbReference type="PROSITE" id="PS51833">
    <property type="entry name" value="HDOD"/>
    <property type="match status" value="1"/>
</dbReference>
<dbReference type="PANTHER" id="PTHR33525">
    <property type="match status" value="1"/>
</dbReference>
<evidence type="ECO:0000313" key="3">
    <source>
        <dbReference type="Proteomes" id="UP001241056"/>
    </source>
</evidence>
<accession>A0ABT7SPV6</accession>
<dbReference type="PANTHER" id="PTHR33525:SF3">
    <property type="entry name" value="RIBONUCLEASE Y"/>
    <property type="match status" value="1"/>
</dbReference>
<dbReference type="EMBL" id="JAUCDY010000008">
    <property type="protein sequence ID" value="MDM7858233.1"/>
    <property type="molecule type" value="Genomic_DNA"/>
</dbReference>
<organism evidence="2 3">
    <name type="scientific">Thiopseudomonas acetoxidans</name>
    <dbReference type="NCBI Taxonomy" id="3041622"/>
    <lineage>
        <taxon>Bacteria</taxon>
        <taxon>Pseudomonadati</taxon>
        <taxon>Pseudomonadota</taxon>
        <taxon>Gammaproteobacteria</taxon>
        <taxon>Pseudomonadales</taxon>
        <taxon>Pseudomonadaceae</taxon>
        <taxon>Thiopseudomonas</taxon>
    </lineage>
</organism>
<evidence type="ECO:0000259" key="1">
    <source>
        <dbReference type="PROSITE" id="PS51833"/>
    </source>
</evidence>
<keyword evidence="3" id="KW-1185">Reference proteome</keyword>
<dbReference type="InterPro" id="IPR052340">
    <property type="entry name" value="RNase_Y/CdgJ"/>
</dbReference>
<sequence length="518" mass="59753">MRNNTPKPTPKKLNEWLALLDNTKLPVPSGHKRRVETALSNPRSSLGDIAQVISSAPSIALIFFREANKQHSSFSKPAQHLEAALTRLGMTQCKQLLSRLDDTPEAEIHKPLRQLWLISQHANAQANALFATKLARIWQDIHWGSLLFLSPLWPLLTRHPELFKLWEQRVLGNKEPQYKVEHELFGTSLTLLCQALAERWSLPEWVIEAHRMLNQKRHIMVRTLRVAKLHAQPLKQQRLLDEQKDIFLWFRQPANTIILANGLAIDAHYSWSHEHCLRWQRFTALFLGWPLDKVQKHTHLNAVEHARQLGKTDLWHPAQALLWPWTARRICRPKNGLLAQDSDPQHLLPPTTEDLKDWQQQAQSMLQRPSPFVNHAQLLESMAKMLETLGLSRIAMIAISAKTQQLRPIYQRGFAFALQQPLTQTAQSPFMQKLLKKNTQLYVQDKNLAQLQTHLSQDFTAAIDSSHFVMGTLCLDYQPIMLIIADAQNRQLHANSLKVFNASCRYFEQALTIMRCRT</sequence>
<feature type="domain" description="HDOD" evidence="1">
    <location>
        <begin position="25"/>
        <end position="216"/>
    </location>
</feature>
<protein>
    <submittedName>
        <fullName evidence="2">HDOD domain-containing protein</fullName>
    </submittedName>
</protein>
<dbReference type="InterPro" id="IPR013976">
    <property type="entry name" value="HDOD"/>
</dbReference>
<gene>
    <name evidence="2" type="ORF">QEZ41_08070</name>
</gene>
<name>A0ABT7SPV6_9GAMM</name>
<proteinExistence type="predicted"/>